<dbReference type="Proteomes" id="UP000001299">
    <property type="component" value="Chromosome 1"/>
</dbReference>
<feature type="region of interest" description="Disordered" evidence="6">
    <location>
        <begin position="1"/>
        <end position="52"/>
    </location>
</feature>
<keyword evidence="1 4" id="KW-0489">Methyltransferase</keyword>
<dbReference type="RefSeq" id="WP_013280343.1">
    <property type="nucleotide sequence ID" value="NC_014387.1"/>
</dbReference>
<dbReference type="FunFam" id="3.40.50.150:FF:000009">
    <property type="entry name" value="23S rRNA (Uracil(1939)-C(5))-methyltransferase RlmD"/>
    <property type="match status" value="1"/>
</dbReference>
<keyword evidence="8" id="KW-1185">Reference proteome</keyword>
<protein>
    <submittedName>
        <fullName evidence="7">23S rRNA methyltransferase</fullName>
        <ecNumber evidence="7">2.1.1.-</ecNumber>
    </submittedName>
</protein>
<evidence type="ECO:0000313" key="7">
    <source>
        <dbReference type="EMBL" id="ADL33687.1"/>
    </source>
</evidence>
<keyword evidence="2 4" id="KW-0808">Transferase</keyword>
<dbReference type="NCBIfam" id="TIGR00479">
    <property type="entry name" value="rumA"/>
    <property type="match status" value="1"/>
</dbReference>
<feature type="binding site" evidence="4">
    <location>
        <position position="337"/>
    </location>
    <ligand>
        <name>S-adenosyl-L-methionine</name>
        <dbReference type="ChEBI" id="CHEBI:59789"/>
    </ligand>
</feature>
<evidence type="ECO:0000256" key="3">
    <source>
        <dbReference type="ARBA" id="ARBA00022691"/>
    </source>
</evidence>
<dbReference type="PROSITE" id="PS51687">
    <property type="entry name" value="SAM_MT_RNA_M5U"/>
    <property type="match status" value="1"/>
</dbReference>
<dbReference type="Gene3D" id="3.40.50.150">
    <property type="entry name" value="Vaccinia Virus protein VP39"/>
    <property type="match status" value="1"/>
</dbReference>
<feature type="compositionally biased region" description="Basic and acidic residues" evidence="6">
    <location>
        <begin position="8"/>
        <end position="33"/>
    </location>
</feature>
<dbReference type="InterPro" id="IPR029063">
    <property type="entry name" value="SAM-dependent_MTases_sf"/>
</dbReference>
<dbReference type="InterPro" id="IPR030390">
    <property type="entry name" value="MeTrfase_TrmA_AS"/>
</dbReference>
<comment type="similarity">
    <text evidence="4">Belongs to the class I-like SAM-binding methyltransferase superfamily. RNA M5U methyltransferase family.</text>
</comment>
<dbReference type="EMBL" id="CP001810">
    <property type="protein sequence ID" value="ADL33687.1"/>
    <property type="molecule type" value="Genomic_DNA"/>
</dbReference>
<evidence type="ECO:0000256" key="6">
    <source>
        <dbReference type="SAM" id="MobiDB-lite"/>
    </source>
</evidence>
<evidence type="ECO:0000256" key="2">
    <source>
        <dbReference type="ARBA" id="ARBA00022679"/>
    </source>
</evidence>
<dbReference type="EC" id="2.1.1.-" evidence="7"/>
<name>E0S1L2_BUTPB</name>
<dbReference type="CDD" id="cd02440">
    <property type="entry name" value="AdoMet_MTases"/>
    <property type="match status" value="1"/>
</dbReference>
<evidence type="ECO:0000313" key="8">
    <source>
        <dbReference type="Proteomes" id="UP000001299"/>
    </source>
</evidence>
<dbReference type="SUPFAM" id="SSF53335">
    <property type="entry name" value="S-adenosyl-L-methionine-dependent methyltransferases"/>
    <property type="match status" value="1"/>
</dbReference>
<dbReference type="GO" id="GO:0070041">
    <property type="term" value="F:rRNA (uridine-C5-)-methyltransferase activity"/>
    <property type="evidence" value="ECO:0007669"/>
    <property type="project" value="TreeGrafter"/>
</dbReference>
<feature type="binding site" evidence="4">
    <location>
        <position position="308"/>
    </location>
    <ligand>
        <name>S-adenosyl-L-methionine</name>
        <dbReference type="ChEBI" id="CHEBI:59789"/>
    </ligand>
</feature>
<evidence type="ECO:0000256" key="1">
    <source>
        <dbReference type="ARBA" id="ARBA00022603"/>
    </source>
</evidence>
<dbReference type="Gene3D" id="2.40.50.1070">
    <property type="match status" value="1"/>
</dbReference>
<dbReference type="PANTHER" id="PTHR11061:SF30">
    <property type="entry name" value="TRNA (URACIL(54)-C(5))-METHYLTRANSFERASE"/>
    <property type="match status" value="1"/>
</dbReference>
<organism evidence="7 8">
    <name type="scientific">Butyrivibrio proteoclasticus (strain ATCC 51982 / DSM 14932 / B316)</name>
    <name type="common">Clostridium proteoclasticum</name>
    <dbReference type="NCBI Taxonomy" id="515622"/>
    <lineage>
        <taxon>Bacteria</taxon>
        <taxon>Bacillati</taxon>
        <taxon>Bacillota</taxon>
        <taxon>Clostridia</taxon>
        <taxon>Lachnospirales</taxon>
        <taxon>Lachnospiraceae</taxon>
        <taxon>Butyrivibrio</taxon>
    </lineage>
</organism>
<dbReference type="AlphaFoldDB" id="E0S1L2"/>
<evidence type="ECO:0000256" key="5">
    <source>
        <dbReference type="PROSITE-ProRule" id="PRU10015"/>
    </source>
</evidence>
<dbReference type="eggNOG" id="COG2265">
    <property type="taxonomic scope" value="Bacteria"/>
</dbReference>
<keyword evidence="3 4" id="KW-0949">S-adenosyl-L-methionine</keyword>
<dbReference type="GO" id="GO:0070475">
    <property type="term" value="P:rRNA base methylation"/>
    <property type="evidence" value="ECO:0007669"/>
    <property type="project" value="TreeGrafter"/>
</dbReference>
<dbReference type="KEGG" id="bpb:bpr_I0945"/>
<feature type="active site" description="Nucleophile" evidence="4">
    <location>
        <position position="433"/>
    </location>
</feature>
<proteinExistence type="inferred from homology"/>
<sequence>MSYHQNVKKFEKINQKMSGGKDKEKRSDLDKDKAKNKKVASKAKFTDGLKAGSRARAEAEAATWTKTDTNVKKNSKAVDKSKGRTRDALDNKAEAVKKSRCPYFKKCGACQMIDTPYDKQLRQKHAHVAELLEPYTRVAAFVGMEEPEHYRCKVHAVFTHDKKGNPLSGIYREGTHDVVPIDSCLLEDQKADAIITTIRGMLKSFKIKTYDEDNGFGLLRHVLIRIGKNTGEIMVVLVTVSPIFPSKNNFVKALLKEHPEITTIVLNVNDKQTSMILGDKEKAMYGPGFIYDTCCGMKFKISPKSFYQVNPVQQEVLYNTAIEMAELKGDEVALDCYSGVGTIGLIASPHVKEVISVELNPDAVKDAKINAKINNVSNITFYENDATRFMQQMADSGDKADLVFMDPPRSGSTPEFIESMINLSPDKIVYISCSPDSLARDLELITKGGYKVKKAIPVDMFPFTRSIEMVTLLTK</sequence>
<dbReference type="PROSITE" id="PS01230">
    <property type="entry name" value="TRMA_1"/>
    <property type="match status" value="1"/>
</dbReference>
<dbReference type="PANTHER" id="PTHR11061">
    <property type="entry name" value="RNA M5U METHYLTRANSFERASE"/>
    <property type="match status" value="1"/>
</dbReference>
<dbReference type="Pfam" id="PF05958">
    <property type="entry name" value="tRNA_U5-meth_tr"/>
    <property type="match status" value="1"/>
</dbReference>
<feature type="binding site" evidence="4">
    <location>
        <position position="406"/>
    </location>
    <ligand>
        <name>S-adenosyl-L-methionine</name>
        <dbReference type="ChEBI" id="CHEBI:59789"/>
    </ligand>
</feature>
<feature type="active site" evidence="5">
    <location>
        <position position="433"/>
    </location>
</feature>
<reference evidence="7 8" key="1">
    <citation type="journal article" date="2010" name="PLoS ONE">
        <title>The glycobiome of the rumen bacterium Butyrivibrio proteoclasticus B316(T) highlights adaptation to a polysaccharide-rich environment.</title>
        <authorList>
            <person name="Kelly W.J."/>
            <person name="Leahy S.C."/>
            <person name="Altermann E."/>
            <person name="Yeoman C.J."/>
            <person name="Dunne J.C."/>
            <person name="Kong Z."/>
            <person name="Pacheco D.M."/>
            <person name="Li D."/>
            <person name="Noel S.J."/>
            <person name="Moon C.D."/>
            <person name="Cookson A.L."/>
            <person name="Attwood G.T."/>
        </authorList>
    </citation>
    <scope>NUCLEOTIDE SEQUENCE [LARGE SCALE GENOMIC DNA]</scope>
    <source>
        <strain evidence="8">ATCC 51982 / DSM 14932 / B316</strain>
    </source>
</reference>
<dbReference type="STRING" id="515622.bpr_I0945"/>
<evidence type="ECO:0000256" key="4">
    <source>
        <dbReference type="PROSITE-ProRule" id="PRU01024"/>
    </source>
</evidence>
<accession>E0S1L2</accession>
<dbReference type="HOGENOM" id="CLU_014689_5_1_9"/>
<gene>
    <name evidence="7" type="ordered locus">bpr_I0945</name>
</gene>
<dbReference type="FunFam" id="2.40.50.1070:FF:000003">
    <property type="entry name" value="23S rRNA (Uracil-5-)-methyltransferase RumA"/>
    <property type="match status" value="1"/>
</dbReference>
<feature type="binding site" evidence="4">
    <location>
        <position position="358"/>
    </location>
    <ligand>
        <name>S-adenosyl-L-methionine</name>
        <dbReference type="ChEBI" id="CHEBI:59789"/>
    </ligand>
</feature>
<dbReference type="InterPro" id="IPR010280">
    <property type="entry name" value="U5_MeTrfase_fam"/>
</dbReference>